<comment type="caution">
    <text evidence="2">The sequence shown here is derived from an EMBL/GenBank/DDBJ whole genome shotgun (WGS) entry which is preliminary data.</text>
</comment>
<feature type="region of interest" description="Disordered" evidence="1">
    <location>
        <begin position="349"/>
        <end position="378"/>
    </location>
</feature>
<accession>A0A0N0NIT0</accession>
<evidence type="ECO:0000313" key="3">
    <source>
        <dbReference type="Proteomes" id="UP000038010"/>
    </source>
</evidence>
<feature type="compositionally biased region" description="Basic and acidic residues" evidence="1">
    <location>
        <begin position="270"/>
        <end position="279"/>
    </location>
</feature>
<feature type="compositionally biased region" description="Basic and acidic residues" evidence="1">
    <location>
        <begin position="180"/>
        <end position="195"/>
    </location>
</feature>
<proteinExistence type="predicted"/>
<reference evidence="2 3" key="1">
    <citation type="submission" date="2015-06" db="EMBL/GenBank/DDBJ databases">
        <title>Draft genome of the ant-associated black yeast Phialophora attae CBS 131958.</title>
        <authorList>
            <person name="Moreno L.F."/>
            <person name="Stielow B.J."/>
            <person name="de Hoog S."/>
            <person name="Vicente V.A."/>
            <person name="Weiss V.A."/>
            <person name="de Vries M."/>
            <person name="Cruz L.M."/>
            <person name="Souza E.M."/>
        </authorList>
    </citation>
    <scope>NUCLEOTIDE SEQUENCE [LARGE SCALE GENOMIC DNA]</scope>
    <source>
        <strain evidence="2 3">CBS 131958</strain>
    </source>
</reference>
<dbReference type="GeneID" id="28741323"/>
<dbReference type="AlphaFoldDB" id="A0A0N0NIT0"/>
<protein>
    <submittedName>
        <fullName evidence="2">Uncharacterized protein</fullName>
    </submittedName>
</protein>
<dbReference type="RefSeq" id="XP_017996144.1">
    <property type="nucleotide sequence ID" value="XM_018149443.1"/>
</dbReference>
<feature type="region of interest" description="Disordered" evidence="1">
    <location>
        <begin position="609"/>
        <end position="674"/>
    </location>
</feature>
<dbReference type="EMBL" id="LFJN01000033">
    <property type="protein sequence ID" value="KPI36181.1"/>
    <property type="molecule type" value="Genomic_DNA"/>
</dbReference>
<dbReference type="OrthoDB" id="2537141at2759"/>
<feature type="compositionally biased region" description="Basic residues" evidence="1">
    <location>
        <begin position="167"/>
        <end position="176"/>
    </location>
</feature>
<dbReference type="VEuPathDB" id="FungiDB:AB675_8951"/>
<gene>
    <name evidence="2" type="ORF">AB675_8951</name>
</gene>
<name>A0A0N0NIT0_9EURO</name>
<feature type="region of interest" description="Disordered" evidence="1">
    <location>
        <begin position="247"/>
        <end position="335"/>
    </location>
</feature>
<feature type="compositionally biased region" description="Basic and acidic residues" evidence="1">
    <location>
        <begin position="87"/>
        <end position="106"/>
    </location>
</feature>
<feature type="compositionally biased region" description="Basic and acidic residues" evidence="1">
    <location>
        <begin position="323"/>
        <end position="333"/>
    </location>
</feature>
<sequence>MTRSPSPKSQRRLINQWLTHIPTTEDPISALPEAEVGTRDHKASERRTTTEKKRRRASEFEWSGRRHKSPLDLEPVDAARLLSQEDDSGRREQGPRRKEKAQNDRHTRYKANNQSPDHVEPAKDSGQPVIDASEKYGRRKRHKTREDRYEYNAQHTTAEAKRESRAKEKRKSHRKTGSTLHKDFKAPNVESERLTLKQDALPGIFSKGKASGPIERRGIPDLTFSEMSFLNDKRQLDHAKLRGLQAVTHSGKKKKGGAEDVSGYFGEQGPEDHVHDPPHDNILQHPTGSPRPRLNPQTSPGRPPRLKTDDLVQQQQQQQQRAVSDRSVSKERLPPVQVFEDGAWFQRDRNSPDHVGRTQLSSHVSCSTSPSRRPAALTPHTRISLRRQSAVAPSSFVEQASRARVASVHPRSSASQSYPHLRNYGNIINDRDPGPGNNNEADSTRRYYTLEDLMLLADRRQAEPEKQVLQAVGDDDRGLLDLLEGLPHPPTSHHGPAHFNLYHPGLKGPDPYMMPQNDDEIQLGPAPGLLLRESTPSAPHLSYGEQRDSLKHAGVISRNEILELEVLYDRADSGTHLDNFDIGLLGTLEEQHTAEQVRADDYDFEHRAQPGSVHLPEDYPEPQERGQTRHSRTSRSNVDVFPEVSARPQLLRPSCEESSFKSPLKPFSRPRLLY</sequence>
<feature type="compositionally biased region" description="Basic and acidic residues" evidence="1">
    <location>
        <begin position="36"/>
        <end position="64"/>
    </location>
</feature>
<feature type="region of interest" description="Disordered" evidence="1">
    <location>
        <begin position="407"/>
        <end position="442"/>
    </location>
</feature>
<dbReference type="Proteomes" id="UP000038010">
    <property type="component" value="Unassembled WGS sequence"/>
</dbReference>
<feature type="region of interest" description="Disordered" evidence="1">
    <location>
        <begin position="19"/>
        <end position="195"/>
    </location>
</feature>
<evidence type="ECO:0000256" key="1">
    <source>
        <dbReference type="SAM" id="MobiDB-lite"/>
    </source>
</evidence>
<evidence type="ECO:0000313" key="2">
    <source>
        <dbReference type="EMBL" id="KPI36181.1"/>
    </source>
</evidence>
<dbReference type="STRING" id="1664694.A0A0N0NIT0"/>
<keyword evidence="3" id="KW-1185">Reference proteome</keyword>
<organism evidence="2 3">
    <name type="scientific">Cyphellophora attinorum</name>
    <dbReference type="NCBI Taxonomy" id="1664694"/>
    <lineage>
        <taxon>Eukaryota</taxon>
        <taxon>Fungi</taxon>
        <taxon>Dikarya</taxon>
        <taxon>Ascomycota</taxon>
        <taxon>Pezizomycotina</taxon>
        <taxon>Eurotiomycetes</taxon>
        <taxon>Chaetothyriomycetidae</taxon>
        <taxon>Chaetothyriales</taxon>
        <taxon>Cyphellophoraceae</taxon>
        <taxon>Cyphellophora</taxon>
    </lineage>
</organism>
<feature type="compositionally biased region" description="Polar residues" evidence="1">
    <location>
        <begin position="358"/>
        <end position="371"/>
    </location>
</feature>